<dbReference type="InterPro" id="IPR052901">
    <property type="entry name" value="Bact_TGase-like"/>
</dbReference>
<dbReference type="Pfam" id="PF11992">
    <property type="entry name" value="TgpA_N"/>
    <property type="match status" value="1"/>
</dbReference>
<evidence type="ECO:0000313" key="5">
    <source>
        <dbReference type="Proteomes" id="UP001501480"/>
    </source>
</evidence>
<dbReference type="Gene3D" id="3.10.620.30">
    <property type="match status" value="1"/>
</dbReference>
<evidence type="ECO:0000259" key="3">
    <source>
        <dbReference type="SMART" id="SM00460"/>
    </source>
</evidence>
<dbReference type="EMBL" id="BAAAPY010000004">
    <property type="protein sequence ID" value="GAA2076492.1"/>
    <property type="molecule type" value="Genomic_DNA"/>
</dbReference>
<keyword evidence="2" id="KW-0812">Transmembrane</keyword>
<reference evidence="4 5" key="1">
    <citation type="journal article" date="2019" name="Int. J. Syst. Evol. Microbiol.">
        <title>The Global Catalogue of Microorganisms (GCM) 10K type strain sequencing project: providing services to taxonomists for standard genome sequencing and annotation.</title>
        <authorList>
            <consortium name="The Broad Institute Genomics Platform"/>
            <consortium name="The Broad Institute Genome Sequencing Center for Infectious Disease"/>
            <person name="Wu L."/>
            <person name="Ma J."/>
        </authorList>
    </citation>
    <scope>NUCLEOTIDE SEQUENCE [LARGE SCALE GENOMIC DNA]</scope>
    <source>
        <strain evidence="4 5">JCM 15749</strain>
    </source>
</reference>
<comment type="caution">
    <text evidence="4">The sequence shown here is derived from an EMBL/GenBank/DDBJ whole genome shotgun (WGS) entry which is preliminary data.</text>
</comment>
<gene>
    <name evidence="4" type="ORF">GCM10009821_14720</name>
</gene>
<keyword evidence="5" id="KW-1185">Reference proteome</keyword>
<sequence>MLRPDPRARPVRRRHEPSSLWLGHAAVLVALVASLRGYATVVQAGSWQLTVALVIGLTVLASLVLRSLRVPAGEAVGAVVGATAVLVVFVPQTLVAGLVPTAGSLEALRELLARARVLIMEEAAPAPAAGPVVLVLTLAFLALTVAGLALLRLRRGVWFLGVLLLAVLVVPSMISGRPPAASAFLVPAAAWLVVLWARSEPLRAPMVPAAVAAATGLLAAVVVPPALPDVTAVARDWGAPPPTVFGDGINPMLQLGQNLRRGETSVAATYTTTLEETPYLRVATLRDFNGRTWRPVGRDALGRAEGALVLREDIPAEPQTTSISVVGLRSTMLPVPYPATRVSGLSEEWSWNRVGQTLGSRTANSEGQEYEVTSLEVQPTAEQMRGLGEPFRGGLQDYLSLPAVPPIISETAAQVTADADTDYDRALALQEHFRSRYQYSETAPVAGDYDGNGIDVLQTFLEERSGYCVHFSSAMAVMARSLDIPSRVVVGYAPGRAVGFDDDEQQVFEVTSDDLHAWPELFFEGVGWVGFEPTPSVGTTTAFEEPQGPGAPVGEVPSVPQDVPEAPGQSADAAAPVVDDDAPSGRRSLMVALAATTGLVLAPWALRQLVRRRRLAADRPEAWWTEVVATGLDRGLEVRSSDTPRRVADGLRALGADTDALDHLLEGVEVSRYARTETLVATDPRHAQQVVRSLRSQGSRRDRLAAELLPRSLWNVDVRR</sequence>
<dbReference type="InterPro" id="IPR038765">
    <property type="entry name" value="Papain-like_cys_pep_sf"/>
</dbReference>
<feature type="transmembrane region" description="Helical" evidence="2">
    <location>
        <begin position="180"/>
        <end position="197"/>
    </location>
</feature>
<accession>A0ABN2VXJ4</accession>
<keyword evidence="2" id="KW-1133">Transmembrane helix</keyword>
<proteinExistence type="predicted"/>
<dbReference type="SMART" id="SM00460">
    <property type="entry name" value="TGc"/>
    <property type="match status" value="1"/>
</dbReference>
<name>A0ABN2VXJ4_9ACTN</name>
<feature type="transmembrane region" description="Helical" evidence="2">
    <location>
        <begin position="45"/>
        <end position="65"/>
    </location>
</feature>
<feature type="transmembrane region" description="Helical" evidence="2">
    <location>
        <begin position="77"/>
        <end position="99"/>
    </location>
</feature>
<keyword evidence="2" id="KW-0472">Membrane</keyword>
<protein>
    <recommendedName>
        <fullName evidence="3">Transglutaminase-like domain-containing protein</fullName>
    </recommendedName>
</protein>
<dbReference type="PANTHER" id="PTHR42736:SF1">
    <property type="entry name" value="PROTEIN-GLUTAMINE GAMMA-GLUTAMYLTRANSFERASE"/>
    <property type="match status" value="1"/>
</dbReference>
<dbReference type="InterPro" id="IPR021878">
    <property type="entry name" value="TgpA_N"/>
</dbReference>
<feature type="transmembrane region" description="Helical" evidence="2">
    <location>
        <begin position="20"/>
        <end position="39"/>
    </location>
</feature>
<dbReference type="InterPro" id="IPR002931">
    <property type="entry name" value="Transglutaminase-like"/>
</dbReference>
<dbReference type="Pfam" id="PF01841">
    <property type="entry name" value="Transglut_core"/>
    <property type="match status" value="1"/>
</dbReference>
<dbReference type="SUPFAM" id="SSF54001">
    <property type="entry name" value="Cysteine proteinases"/>
    <property type="match status" value="1"/>
</dbReference>
<organism evidence="4 5">
    <name type="scientific">Aeromicrobium halocynthiae</name>
    <dbReference type="NCBI Taxonomy" id="560557"/>
    <lineage>
        <taxon>Bacteria</taxon>
        <taxon>Bacillati</taxon>
        <taxon>Actinomycetota</taxon>
        <taxon>Actinomycetes</taxon>
        <taxon>Propionibacteriales</taxon>
        <taxon>Nocardioidaceae</taxon>
        <taxon>Aeromicrobium</taxon>
    </lineage>
</organism>
<dbReference type="RefSeq" id="WP_344326463.1">
    <property type="nucleotide sequence ID" value="NZ_BAAAPY010000004.1"/>
</dbReference>
<dbReference type="PANTHER" id="PTHR42736">
    <property type="entry name" value="PROTEIN-GLUTAMINE GAMMA-GLUTAMYLTRANSFERASE"/>
    <property type="match status" value="1"/>
</dbReference>
<evidence type="ECO:0000256" key="2">
    <source>
        <dbReference type="SAM" id="Phobius"/>
    </source>
</evidence>
<evidence type="ECO:0000313" key="4">
    <source>
        <dbReference type="EMBL" id="GAA2076492.1"/>
    </source>
</evidence>
<feature type="transmembrane region" description="Helical" evidence="2">
    <location>
        <begin position="157"/>
        <end position="174"/>
    </location>
</feature>
<evidence type="ECO:0000256" key="1">
    <source>
        <dbReference type="SAM" id="MobiDB-lite"/>
    </source>
</evidence>
<feature type="transmembrane region" description="Helical" evidence="2">
    <location>
        <begin position="209"/>
        <end position="227"/>
    </location>
</feature>
<feature type="region of interest" description="Disordered" evidence="1">
    <location>
        <begin position="539"/>
        <end position="581"/>
    </location>
</feature>
<dbReference type="Proteomes" id="UP001501480">
    <property type="component" value="Unassembled WGS sequence"/>
</dbReference>
<feature type="domain" description="Transglutaminase-like" evidence="3">
    <location>
        <begin position="460"/>
        <end position="535"/>
    </location>
</feature>
<feature type="transmembrane region" description="Helical" evidence="2">
    <location>
        <begin position="128"/>
        <end position="150"/>
    </location>
</feature>